<organism evidence="1 2">
    <name type="scientific">Thermithiobacillus plumbiphilus</name>
    <dbReference type="NCBI Taxonomy" id="1729899"/>
    <lineage>
        <taxon>Bacteria</taxon>
        <taxon>Pseudomonadati</taxon>
        <taxon>Pseudomonadota</taxon>
        <taxon>Acidithiobacillia</taxon>
        <taxon>Acidithiobacillales</taxon>
        <taxon>Thermithiobacillaceae</taxon>
        <taxon>Thermithiobacillus</taxon>
    </lineage>
</organism>
<comment type="caution">
    <text evidence="1">The sequence shown here is derived from an EMBL/GenBank/DDBJ whole genome shotgun (WGS) entry which is preliminary data.</text>
</comment>
<dbReference type="Pfam" id="PF07927">
    <property type="entry name" value="HicA_toxin"/>
    <property type="match status" value="1"/>
</dbReference>
<dbReference type="SUPFAM" id="SSF54786">
    <property type="entry name" value="YcfA/nrd intein domain"/>
    <property type="match status" value="1"/>
</dbReference>
<dbReference type="Proteomes" id="UP001446205">
    <property type="component" value="Unassembled WGS sequence"/>
</dbReference>
<name>A0ABU9D842_9PROT</name>
<protein>
    <submittedName>
        <fullName evidence="1">Type II toxin-antitoxin system HicA family toxin</fullName>
    </submittedName>
</protein>
<dbReference type="RefSeq" id="WP_341369744.1">
    <property type="nucleotide sequence ID" value="NZ_JBBPCO010000002.1"/>
</dbReference>
<keyword evidence="2" id="KW-1185">Reference proteome</keyword>
<evidence type="ECO:0000313" key="1">
    <source>
        <dbReference type="EMBL" id="MEK8088678.1"/>
    </source>
</evidence>
<dbReference type="InterPro" id="IPR012933">
    <property type="entry name" value="HicA_mRNA_interferase"/>
</dbReference>
<gene>
    <name evidence="1" type="ORF">WOB96_02760</name>
</gene>
<dbReference type="EMBL" id="JBBPCO010000002">
    <property type="protein sequence ID" value="MEK8088678.1"/>
    <property type="molecule type" value="Genomic_DNA"/>
</dbReference>
<reference evidence="1 2" key="1">
    <citation type="submission" date="2024-04" db="EMBL/GenBank/DDBJ databases">
        <authorList>
            <person name="Abashina T."/>
            <person name="Shaikin A."/>
        </authorList>
    </citation>
    <scope>NUCLEOTIDE SEQUENCE [LARGE SCALE GENOMIC DNA]</scope>
    <source>
        <strain evidence="1 2">AAFK</strain>
    </source>
</reference>
<accession>A0ABU9D842</accession>
<proteinExistence type="predicted"/>
<evidence type="ECO:0000313" key="2">
    <source>
        <dbReference type="Proteomes" id="UP001446205"/>
    </source>
</evidence>
<sequence>MHAKHQKTLQRIFAKPTPHMQVEWREIEALLVACGAKILEGDGSAVRIVLGTRRVYMHRPHPHKEAKAYQVKAIRELLEAEGIQP</sequence>